<dbReference type="Pfam" id="PF08241">
    <property type="entry name" value="Methyltransf_11"/>
    <property type="match status" value="1"/>
</dbReference>
<feature type="domain" description="Methyltransferase type 11" evidence="4">
    <location>
        <begin position="48"/>
        <end position="143"/>
    </location>
</feature>
<reference evidence="5 6" key="1">
    <citation type="submission" date="2018-06" db="EMBL/GenBank/DDBJ databases">
        <authorList>
            <consortium name="Pathogen Informatics"/>
            <person name="Doyle S."/>
        </authorList>
    </citation>
    <scope>NUCLEOTIDE SEQUENCE [LARGE SCALE GENOMIC DNA]</scope>
    <source>
        <strain evidence="5 6">NCTC13315</strain>
    </source>
</reference>
<proteinExistence type="inferred from homology"/>
<comment type="similarity">
    <text evidence="1">Belongs to the methyltransferase superfamily.</text>
</comment>
<dbReference type="OrthoDB" id="9797252at2"/>
<keyword evidence="2 5" id="KW-0489">Methyltransferase</keyword>
<keyword evidence="3 5" id="KW-0808">Transferase</keyword>
<dbReference type="PANTHER" id="PTHR44942:SF4">
    <property type="entry name" value="METHYLTRANSFERASE TYPE 11 DOMAIN-CONTAINING PROTEIN"/>
    <property type="match status" value="1"/>
</dbReference>
<dbReference type="Proteomes" id="UP000254968">
    <property type="component" value="Unassembled WGS sequence"/>
</dbReference>
<dbReference type="PANTHER" id="PTHR44942">
    <property type="entry name" value="METHYLTRANSF_11 DOMAIN-CONTAINING PROTEIN"/>
    <property type="match status" value="1"/>
</dbReference>
<dbReference type="EC" id="2.1.1.163" evidence="5"/>
<dbReference type="AlphaFoldDB" id="A0A378JRX2"/>
<dbReference type="GO" id="GO:0043770">
    <property type="term" value="F:demethylmenaquinone methyltransferase activity"/>
    <property type="evidence" value="ECO:0007669"/>
    <property type="project" value="UniProtKB-EC"/>
</dbReference>
<evidence type="ECO:0000313" key="5">
    <source>
        <dbReference type="EMBL" id="STX55471.1"/>
    </source>
</evidence>
<dbReference type="InterPro" id="IPR029063">
    <property type="entry name" value="SAM-dependent_MTases_sf"/>
</dbReference>
<evidence type="ECO:0000259" key="4">
    <source>
        <dbReference type="Pfam" id="PF08241"/>
    </source>
</evidence>
<dbReference type="EMBL" id="UGNV01000002">
    <property type="protein sequence ID" value="STX55471.1"/>
    <property type="molecule type" value="Genomic_DNA"/>
</dbReference>
<evidence type="ECO:0000256" key="2">
    <source>
        <dbReference type="ARBA" id="ARBA00022603"/>
    </source>
</evidence>
<dbReference type="Gene3D" id="3.40.50.150">
    <property type="entry name" value="Vaccinia Virus protein VP39"/>
    <property type="match status" value="1"/>
</dbReference>
<keyword evidence="6" id="KW-1185">Reference proteome</keyword>
<protein>
    <submittedName>
        <fullName evidence="5">Methyltransferase</fullName>
        <ecNumber evidence="5">2.1.1.163</ecNumber>
    </submittedName>
</protein>
<dbReference type="SUPFAM" id="SSF53335">
    <property type="entry name" value="S-adenosyl-L-methionine-dependent methyltransferases"/>
    <property type="match status" value="1"/>
</dbReference>
<organism evidence="5 6">
    <name type="scientific">Legionella beliardensis</name>
    <dbReference type="NCBI Taxonomy" id="91822"/>
    <lineage>
        <taxon>Bacteria</taxon>
        <taxon>Pseudomonadati</taxon>
        <taxon>Pseudomonadota</taxon>
        <taxon>Gammaproteobacteria</taxon>
        <taxon>Legionellales</taxon>
        <taxon>Legionellaceae</taxon>
        <taxon>Legionella</taxon>
    </lineage>
</organism>
<dbReference type="InterPro" id="IPR051052">
    <property type="entry name" value="Diverse_substrate_MTase"/>
</dbReference>
<accession>A0A378JRX2</accession>
<name>A0A378JRX2_9GAMM</name>
<dbReference type="GO" id="GO:0008757">
    <property type="term" value="F:S-adenosylmethionine-dependent methyltransferase activity"/>
    <property type="evidence" value="ECO:0007669"/>
    <property type="project" value="InterPro"/>
</dbReference>
<evidence type="ECO:0000256" key="3">
    <source>
        <dbReference type="ARBA" id="ARBA00022679"/>
    </source>
</evidence>
<dbReference type="GO" id="GO:0032259">
    <property type="term" value="P:methylation"/>
    <property type="evidence" value="ECO:0007669"/>
    <property type="project" value="UniProtKB-KW"/>
</dbReference>
<sequence length="266" mass="30579">MVKEIKRKFIGDAVSYQKARPNYPDELFFALLQFWEQTSNGINNPIAVDVGCGTGIATKGIYLASQKKCKVIGIEPDLNMLEQAKRETAEKNIVYMVGSAEKLPLEKNSVDIVLAALAMQYFNRPLFYSEAKRVLRKNGAIAIIENNRNWKENPFLEKYESFLEKNSYDKNVNYYSRNYRAYPFLDELNTSFQNATEQAFPWSKKMFPKDFWEMIKSSTSGQQAIVNLGTKNAERQIHELTHSYVDEDGLLDISYISKVYQAKIIG</sequence>
<dbReference type="InterPro" id="IPR013216">
    <property type="entry name" value="Methyltransf_11"/>
</dbReference>
<gene>
    <name evidence="5" type="primary">ubiE_3</name>
    <name evidence="5" type="ORF">NCTC13315_02843</name>
</gene>
<evidence type="ECO:0000313" key="6">
    <source>
        <dbReference type="Proteomes" id="UP000254968"/>
    </source>
</evidence>
<evidence type="ECO:0000256" key="1">
    <source>
        <dbReference type="ARBA" id="ARBA00008361"/>
    </source>
</evidence>
<dbReference type="RefSeq" id="WP_115304122.1">
    <property type="nucleotide sequence ID" value="NZ_CAAAHO010000010.1"/>
</dbReference>
<dbReference type="CDD" id="cd02440">
    <property type="entry name" value="AdoMet_MTases"/>
    <property type="match status" value="1"/>
</dbReference>